<reference evidence="7" key="1">
    <citation type="submission" date="2017-09" db="EMBL/GenBank/DDBJ databases">
        <title>Depth-based differentiation of microbial function through sediment-hosted aquifers and enrichment of novel symbionts in the deep terrestrial subsurface.</title>
        <authorList>
            <person name="Probst A.J."/>
            <person name="Ladd B."/>
            <person name="Jarett J.K."/>
            <person name="Geller-Mcgrath D.E."/>
            <person name="Sieber C.M.K."/>
            <person name="Emerson J.B."/>
            <person name="Anantharaman K."/>
            <person name="Thomas B.C."/>
            <person name="Malmstrom R."/>
            <person name="Stieglmeier M."/>
            <person name="Klingl A."/>
            <person name="Woyke T."/>
            <person name="Ryan C.M."/>
            <person name="Banfield J.F."/>
        </authorList>
    </citation>
    <scope>NUCLEOTIDE SEQUENCE [LARGE SCALE GENOMIC DNA]</scope>
</reference>
<dbReference type="AlphaFoldDB" id="A0A2M7QDV2"/>
<keyword evidence="1 4" id="KW-0378">Hydrolase</keyword>
<evidence type="ECO:0000256" key="3">
    <source>
        <dbReference type="ARBA" id="ARBA00023098"/>
    </source>
</evidence>
<dbReference type="PROSITE" id="PS51635">
    <property type="entry name" value="PNPLA"/>
    <property type="match status" value="1"/>
</dbReference>
<accession>A0A2M7QDV2</accession>
<feature type="short sequence motif" description="GXSXG" evidence="4">
    <location>
        <begin position="45"/>
        <end position="49"/>
    </location>
</feature>
<evidence type="ECO:0000256" key="2">
    <source>
        <dbReference type="ARBA" id="ARBA00022963"/>
    </source>
</evidence>
<dbReference type="InterPro" id="IPR002641">
    <property type="entry name" value="PNPLA_dom"/>
</dbReference>
<organism evidence="6 7">
    <name type="scientific">Candidatus Roizmanbacteria bacterium CG_4_10_14_0_8_um_filter_39_9</name>
    <dbReference type="NCBI Taxonomy" id="1974829"/>
    <lineage>
        <taxon>Bacteria</taxon>
        <taxon>Candidatus Roizmaniibacteriota</taxon>
    </lineage>
</organism>
<dbReference type="InterPro" id="IPR016035">
    <property type="entry name" value="Acyl_Trfase/lysoPLipase"/>
</dbReference>
<dbReference type="SUPFAM" id="SSF52151">
    <property type="entry name" value="FabD/lysophospholipase-like"/>
    <property type="match status" value="1"/>
</dbReference>
<dbReference type="Proteomes" id="UP000230108">
    <property type="component" value="Unassembled WGS sequence"/>
</dbReference>
<dbReference type="EMBL" id="PFLF01000024">
    <property type="protein sequence ID" value="PIY69404.1"/>
    <property type="molecule type" value="Genomic_DNA"/>
</dbReference>
<dbReference type="PANTHER" id="PTHR14226:SF76">
    <property type="entry name" value="NTE FAMILY PROTEIN RSSA"/>
    <property type="match status" value="1"/>
</dbReference>
<feature type="active site" description="Proton acceptor" evidence="4">
    <location>
        <position position="163"/>
    </location>
</feature>
<dbReference type="InterPro" id="IPR050301">
    <property type="entry name" value="NTE"/>
</dbReference>
<feature type="active site" description="Nucleophile" evidence="4">
    <location>
        <position position="47"/>
    </location>
</feature>
<evidence type="ECO:0000313" key="6">
    <source>
        <dbReference type="EMBL" id="PIY69404.1"/>
    </source>
</evidence>
<dbReference type="GO" id="GO:0016787">
    <property type="term" value="F:hydrolase activity"/>
    <property type="evidence" value="ECO:0007669"/>
    <property type="project" value="UniProtKB-UniRule"/>
</dbReference>
<dbReference type="GO" id="GO:0016042">
    <property type="term" value="P:lipid catabolic process"/>
    <property type="evidence" value="ECO:0007669"/>
    <property type="project" value="UniProtKB-UniRule"/>
</dbReference>
<gene>
    <name evidence="6" type="ORF">COY90_00895</name>
</gene>
<proteinExistence type="predicted"/>
<dbReference type="CDD" id="cd07205">
    <property type="entry name" value="Pat_PNPLA6_PNPLA7_NTE1_like"/>
    <property type="match status" value="1"/>
</dbReference>
<sequence length="284" mass="30762">MSFNLFKQSPTVGFALGGGGPKGLAHIGVIKKCEEHHIPIDYIAGTSAGAIVGAFYAKSKNIAEVEEYIVKKNWWEVLSLLADPSLVQGILQGRKAQVFVEGYLGTSLQFDQLSLPFSAISVDLATGQSVMISEGPVSKAVMASFAIPMLFKPVNIDGKCLIDGGVTSPVPVEAVKKMGADITVGVNLNKHYFSENVSDKLNLFQVARHAFSIMTHNIALYEVKKADIVINPRVDEIHWKTLLDEGQKIKAIHTGELAAEEEMPSLKVLIEAGGQFVPSLFKRI</sequence>
<evidence type="ECO:0000256" key="4">
    <source>
        <dbReference type="PROSITE-ProRule" id="PRU01161"/>
    </source>
</evidence>
<evidence type="ECO:0000313" key="7">
    <source>
        <dbReference type="Proteomes" id="UP000230108"/>
    </source>
</evidence>
<dbReference type="Gene3D" id="3.40.1090.10">
    <property type="entry name" value="Cytosolic phospholipase A2 catalytic domain"/>
    <property type="match status" value="2"/>
</dbReference>
<keyword evidence="2 4" id="KW-0442">Lipid degradation</keyword>
<feature type="short sequence motif" description="GXGXXG" evidence="4">
    <location>
        <begin position="18"/>
        <end position="23"/>
    </location>
</feature>
<evidence type="ECO:0000259" key="5">
    <source>
        <dbReference type="PROSITE" id="PS51635"/>
    </source>
</evidence>
<feature type="domain" description="PNPLA" evidence="5">
    <location>
        <begin position="14"/>
        <end position="176"/>
    </location>
</feature>
<dbReference type="Pfam" id="PF01734">
    <property type="entry name" value="Patatin"/>
    <property type="match status" value="1"/>
</dbReference>
<name>A0A2M7QDV2_9BACT</name>
<feature type="short sequence motif" description="DGA/G" evidence="4">
    <location>
        <begin position="163"/>
        <end position="165"/>
    </location>
</feature>
<protein>
    <recommendedName>
        <fullName evidence="5">PNPLA domain-containing protein</fullName>
    </recommendedName>
</protein>
<feature type="non-terminal residue" evidence="6">
    <location>
        <position position="284"/>
    </location>
</feature>
<evidence type="ECO:0000256" key="1">
    <source>
        <dbReference type="ARBA" id="ARBA00022801"/>
    </source>
</evidence>
<keyword evidence="3 4" id="KW-0443">Lipid metabolism</keyword>
<comment type="caution">
    <text evidence="6">The sequence shown here is derived from an EMBL/GenBank/DDBJ whole genome shotgun (WGS) entry which is preliminary data.</text>
</comment>
<dbReference type="PANTHER" id="PTHR14226">
    <property type="entry name" value="NEUROPATHY TARGET ESTERASE/SWISS CHEESE D.MELANOGASTER"/>
    <property type="match status" value="1"/>
</dbReference>